<evidence type="ECO:0000313" key="3">
    <source>
        <dbReference type="EnsemblMetazoa" id="PHUM263690-PA"/>
    </source>
</evidence>
<dbReference type="EMBL" id="AAZO01003050">
    <property type="status" value="NOT_ANNOTATED_CDS"/>
    <property type="molecule type" value="Genomic_DNA"/>
</dbReference>
<sequence>MSISRSSSYQSNMSLPVMFWTSVFLLLFARGVYCNEEQNKFDRYTKIELDPNPQGYTGSDVRETYNAMNILRELIQRHQQQDDWRKVPIPLLYQIKAIINDGRKEKDKRGSCENMFILM</sequence>
<organism>
    <name type="scientific">Pediculus humanus subsp. corporis</name>
    <name type="common">Body louse</name>
    <dbReference type="NCBI Taxonomy" id="121224"/>
    <lineage>
        <taxon>Eukaryota</taxon>
        <taxon>Metazoa</taxon>
        <taxon>Ecdysozoa</taxon>
        <taxon>Arthropoda</taxon>
        <taxon>Hexapoda</taxon>
        <taxon>Insecta</taxon>
        <taxon>Pterygota</taxon>
        <taxon>Neoptera</taxon>
        <taxon>Paraneoptera</taxon>
        <taxon>Psocodea</taxon>
        <taxon>Troctomorpha</taxon>
        <taxon>Phthiraptera</taxon>
        <taxon>Anoplura</taxon>
        <taxon>Pediculidae</taxon>
        <taxon>Pediculus</taxon>
    </lineage>
</organism>
<evidence type="ECO:0000256" key="1">
    <source>
        <dbReference type="SAM" id="SignalP"/>
    </source>
</evidence>
<dbReference type="CTD" id="8235503"/>
<dbReference type="EnsemblMetazoa" id="PHUM263690-RA">
    <property type="protein sequence ID" value="PHUM263690-PA"/>
    <property type="gene ID" value="PHUM263690"/>
</dbReference>
<protein>
    <submittedName>
        <fullName evidence="2 3">Uncharacterized protein</fullName>
    </submittedName>
</protein>
<accession>E0VKH9</accession>
<dbReference type="RefSeq" id="XP_002426623.1">
    <property type="nucleotide sequence ID" value="XM_002426578.1"/>
</dbReference>
<dbReference type="HOGENOM" id="CLU_2064248_0_0_1"/>
<dbReference type="AlphaFoldDB" id="E0VKH9"/>
<evidence type="ECO:0000313" key="2">
    <source>
        <dbReference type="EMBL" id="EEB13885.1"/>
    </source>
</evidence>
<dbReference type="GeneID" id="8235503"/>
<dbReference type="EMBL" id="DS235244">
    <property type="protein sequence ID" value="EEB13885.1"/>
    <property type="molecule type" value="Genomic_DNA"/>
</dbReference>
<name>E0VKH9_PEDHC</name>
<keyword evidence="4" id="KW-1185">Reference proteome</keyword>
<dbReference type="KEGG" id="phu:Phum_PHUM263690"/>
<reference evidence="2" key="1">
    <citation type="submission" date="2007-04" db="EMBL/GenBank/DDBJ databases">
        <title>Annotation of Pediculus humanus corporis strain USDA.</title>
        <authorList>
            <person name="Kirkness E."/>
            <person name="Hannick L."/>
            <person name="Hass B."/>
            <person name="Bruggner R."/>
            <person name="Lawson D."/>
            <person name="Bidwell S."/>
            <person name="Joardar V."/>
            <person name="Caler E."/>
            <person name="Walenz B."/>
            <person name="Inman J."/>
            <person name="Schobel S."/>
            <person name="Galinsky K."/>
            <person name="Amedeo P."/>
            <person name="Strausberg R."/>
        </authorList>
    </citation>
    <scope>NUCLEOTIDE SEQUENCE</scope>
    <source>
        <strain evidence="2">USDA</strain>
    </source>
</reference>
<feature type="signal peptide" evidence="1">
    <location>
        <begin position="1"/>
        <end position="34"/>
    </location>
</feature>
<dbReference type="Proteomes" id="UP000009046">
    <property type="component" value="Unassembled WGS sequence"/>
</dbReference>
<evidence type="ECO:0000313" key="4">
    <source>
        <dbReference type="Proteomes" id="UP000009046"/>
    </source>
</evidence>
<gene>
    <name evidence="3" type="primary">8235503</name>
    <name evidence="2" type="ORF">Phum_PHUM263690</name>
</gene>
<proteinExistence type="predicted"/>
<keyword evidence="1" id="KW-0732">Signal</keyword>
<dbReference type="VEuPathDB" id="VectorBase:PHUM263690"/>
<dbReference type="InParanoid" id="E0VKH9"/>
<feature type="chain" id="PRO_5014570135" evidence="1">
    <location>
        <begin position="35"/>
        <end position="119"/>
    </location>
</feature>
<reference evidence="3" key="3">
    <citation type="submission" date="2020-05" db="UniProtKB">
        <authorList>
            <consortium name="EnsemblMetazoa"/>
        </authorList>
    </citation>
    <scope>IDENTIFICATION</scope>
    <source>
        <strain evidence="3">USDA</strain>
    </source>
</reference>
<reference evidence="2" key="2">
    <citation type="submission" date="2007-04" db="EMBL/GenBank/DDBJ databases">
        <title>The genome of the human body louse.</title>
        <authorList>
            <consortium name="The Human Body Louse Genome Consortium"/>
            <person name="Kirkness E."/>
            <person name="Walenz B."/>
            <person name="Hass B."/>
            <person name="Bruggner R."/>
            <person name="Strausberg R."/>
        </authorList>
    </citation>
    <scope>NUCLEOTIDE SEQUENCE</scope>
    <source>
        <strain evidence="2">USDA</strain>
    </source>
</reference>